<keyword evidence="1" id="KW-0472">Membrane</keyword>
<keyword evidence="3" id="KW-1185">Reference proteome</keyword>
<keyword evidence="1" id="KW-1133">Transmembrane helix</keyword>
<reference evidence="2 3" key="2">
    <citation type="journal article" date="2021" name="Genomics">
        <title>High-quality reference genome for Clonorchis sinensis.</title>
        <authorList>
            <person name="Young N.D."/>
            <person name="Stroehlein A.J."/>
            <person name="Kinkar L."/>
            <person name="Wang T."/>
            <person name="Sohn W.M."/>
            <person name="Chang B.C.H."/>
            <person name="Kaur P."/>
            <person name="Weisz D."/>
            <person name="Dudchenko O."/>
            <person name="Aiden E.L."/>
            <person name="Korhonen P.K."/>
            <person name="Gasser R.B."/>
        </authorList>
    </citation>
    <scope>NUCLEOTIDE SEQUENCE [LARGE SCALE GENOMIC DNA]</scope>
    <source>
        <strain evidence="2">Cs-k2</strain>
    </source>
</reference>
<evidence type="ECO:0000313" key="3">
    <source>
        <dbReference type="Proteomes" id="UP000286415"/>
    </source>
</evidence>
<sequence>MSKIALTFCRWLYLPVCQNTARLSAPKAASVSFEPRKGSAEGTLLVQVLAETTTASQTTDGGVTVRQSLLWAVAVAGLLIMYIRTTWLPTEYYPKRG</sequence>
<reference evidence="2 3" key="1">
    <citation type="journal article" date="2018" name="Biotechnol. Adv.">
        <title>Improved genomic resources and new bioinformatic workflow for the carcinogenic parasite Clonorchis sinensis: Biotechnological implications.</title>
        <authorList>
            <person name="Wang D."/>
            <person name="Korhonen P.K."/>
            <person name="Gasser R.B."/>
            <person name="Young N.D."/>
        </authorList>
    </citation>
    <scope>NUCLEOTIDE SEQUENCE [LARGE SCALE GENOMIC DNA]</scope>
    <source>
        <strain evidence="2">Cs-k2</strain>
    </source>
</reference>
<dbReference type="AlphaFoldDB" id="A0A8T1MC51"/>
<feature type="transmembrane region" description="Helical" evidence="1">
    <location>
        <begin position="69"/>
        <end position="87"/>
    </location>
</feature>
<evidence type="ECO:0000313" key="2">
    <source>
        <dbReference type="EMBL" id="KAG5446723.1"/>
    </source>
</evidence>
<comment type="caution">
    <text evidence="2">The sequence shown here is derived from an EMBL/GenBank/DDBJ whole genome shotgun (WGS) entry which is preliminary data.</text>
</comment>
<proteinExistence type="predicted"/>
<name>A0A8T1MC51_CLOSI</name>
<gene>
    <name evidence="2" type="ORF">CSKR_203583</name>
</gene>
<dbReference type="EMBL" id="NIRI02000056">
    <property type="protein sequence ID" value="KAG5446723.1"/>
    <property type="molecule type" value="Genomic_DNA"/>
</dbReference>
<dbReference type="Proteomes" id="UP000286415">
    <property type="component" value="Unassembled WGS sequence"/>
</dbReference>
<evidence type="ECO:0000256" key="1">
    <source>
        <dbReference type="SAM" id="Phobius"/>
    </source>
</evidence>
<keyword evidence="1" id="KW-0812">Transmembrane</keyword>
<organism evidence="2 3">
    <name type="scientific">Clonorchis sinensis</name>
    <name type="common">Chinese liver fluke</name>
    <dbReference type="NCBI Taxonomy" id="79923"/>
    <lineage>
        <taxon>Eukaryota</taxon>
        <taxon>Metazoa</taxon>
        <taxon>Spiralia</taxon>
        <taxon>Lophotrochozoa</taxon>
        <taxon>Platyhelminthes</taxon>
        <taxon>Trematoda</taxon>
        <taxon>Digenea</taxon>
        <taxon>Opisthorchiida</taxon>
        <taxon>Opisthorchiata</taxon>
        <taxon>Opisthorchiidae</taxon>
        <taxon>Clonorchis</taxon>
    </lineage>
</organism>
<protein>
    <submittedName>
        <fullName evidence="2">Uncharacterized protein</fullName>
    </submittedName>
</protein>
<accession>A0A8T1MC51</accession>